<dbReference type="InterPro" id="IPR036097">
    <property type="entry name" value="HisK_dim/P_sf"/>
</dbReference>
<feature type="domain" description="HAMP" evidence="17">
    <location>
        <begin position="74"/>
        <end position="126"/>
    </location>
</feature>
<evidence type="ECO:0000313" key="19">
    <source>
        <dbReference type="Proteomes" id="UP001596147"/>
    </source>
</evidence>
<dbReference type="InterPro" id="IPR050398">
    <property type="entry name" value="HssS/ArlS-like"/>
</dbReference>
<feature type="coiled-coil region" evidence="14">
    <location>
        <begin position="114"/>
        <end position="141"/>
    </location>
</feature>
<proteinExistence type="predicted"/>
<dbReference type="InterPro" id="IPR004358">
    <property type="entry name" value="Sig_transdc_His_kin-like_C"/>
</dbReference>
<evidence type="ECO:0000256" key="6">
    <source>
        <dbReference type="ARBA" id="ARBA00022679"/>
    </source>
</evidence>
<dbReference type="InterPro" id="IPR003661">
    <property type="entry name" value="HisK_dim/P_dom"/>
</dbReference>
<evidence type="ECO:0000259" key="16">
    <source>
        <dbReference type="PROSITE" id="PS50109"/>
    </source>
</evidence>
<sequence length="364" mass="41943">MSIKKRLLMSNIAMIVIPVIAFFFIEIIMGYLLFVAFNGDTEGEHFELFLRLRFIGMLVVLVITNGLLTYFVARSIIKPIQQLSEAANKISEGNLNFELTVKGKDEISQLALMFETMRKRLKQTEELNQQYENNRKELITSISHDLKTPITSIKGYVDGIRDGVANTPEKMEKYMDTIYSKANTLDHMIEELFMYSKLDLKKVPFHFENMDLRSYLEDFMEELRFDMEDKGGSVHFHVEEDKKYIIKADRDKINRVITNIIENSLKYMNKDRPEINIFLKSEQNFVKVQIKDNGSGIDQQSISRIFEQFYRTDNSRNSSTGGSGIGLAIVKQIMEGHNGEVWAESEEGIGTSVFFTLPKAGENE</sequence>
<dbReference type="InterPro" id="IPR003660">
    <property type="entry name" value="HAMP_dom"/>
</dbReference>
<dbReference type="GO" id="GO:0016301">
    <property type="term" value="F:kinase activity"/>
    <property type="evidence" value="ECO:0007669"/>
    <property type="project" value="UniProtKB-KW"/>
</dbReference>
<dbReference type="PRINTS" id="PR00344">
    <property type="entry name" value="BCTRLSENSOR"/>
</dbReference>
<dbReference type="Pfam" id="PF00672">
    <property type="entry name" value="HAMP"/>
    <property type="match status" value="1"/>
</dbReference>
<dbReference type="InterPro" id="IPR003594">
    <property type="entry name" value="HATPase_dom"/>
</dbReference>
<feature type="transmembrane region" description="Helical" evidence="15">
    <location>
        <begin position="12"/>
        <end position="34"/>
    </location>
</feature>
<gene>
    <name evidence="18" type="ORF">ACFPM4_10475</name>
</gene>
<evidence type="ECO:0000256" key="3">
    <source>
        <dbReference type="ARBA" id="ARBA00012438"/>
    </source>
</evidence>
<dbReference type="EMBL" id="JBHSMC010000014">
    <property type="protein sequence ID" value="MFC5465172.1"/>
    <property type="molecule type" value="Genomic_DNA"/>
</dbReference>
<keyword evidence="14" id="KW-0175">Coiled coil</keyword>
<keyword evidence="11 15" id="KW-1133">Transmembrane helix</keyword>
<evidence type="ECO:0000256" key="11">
    <source>
        <dbReference type="ARBA" id="ARBA00022989"/>
    </source>
</evidence>
<dbReference type="PROSITE" id="PS50885">
    <property type="entry name" value="HAMP"/>
    <property type="match status" value="1"/>
</dbReference>
<name>A0ABW0LJU2_9BACI</name>
<evidence type="ECO:0000256" key="5">
    <source>
        <dbReference type="ARBA" id="ARBA00022553"/>
    </source>
</evidence>
<dbReference type="SUPFAM" id="SSF47384">
    <property type="entry name" value="Homodimeric domain of signal transducing histidine kinase"/>
    <property type="match status" value="1"/>
</dbReference>
<protein>
    <recommendedName>
        <fullName evidence="3">histidine kinase</fullName>
        <ecNumber evidence="3">2.7.13.3</ecNumber>
    </recommendedName>
</protein>
<feature type="domain" description="Histidine kinase" evidence="16">
    <location>
        <begin position="141"/>
        <end position="361"/>
    </location>
</feature>
<evidence type="ECO:0000256" key="14">
    <source>
        <dbReference type="SAM" id="Coils"/>
    </source>
</evidence>
<evidence type="ECO:0000256" key="9">
    <source>
        <dbReference type="ARBA" id="ARBA00022777"/>
    </source>
</evidence>
<dbReference type="Pfam" id="PF00512">
    <property type="entry name" value="HisKA"/>
    <property type="match status" value="1"/>
</dbReference>
<dbReference type="SUPFAM" id="SSF158472">
    <property type="entry name" value="HAMP domain-like"/>
    <property type="match status" value="1"/>
</dbReference>
<organism evidence="18 19">
    <name type="scientific">Lederbergia graminis</name>
    <dbReference type="NCBI Taxonomy" id="735518"/>
    <lineage>
        <taxon>Bacteria</taxon>
        <taxon>Bacillati</taxon>
        <taxon>Bacillota</taxon>
        <taxon>Bacilli</taxon>
        <taxon>Bacillales</taxon>
        <taxon>Bacillaceae</taxon>
        <taxon>Lederbergia</taxon>
    </lineage>
</organism>
<dbReference type="PANTHER" id="PTHR45528:SF1">
    <property type="entry name" value="SENSOR HISTIDINE KINASE CPXA"/>
    <property type="match status" value="1"/>
</dbReference>
<feature type="transmembrane region" description="Helical" evidence="15">
    <location>
        <begin position="54"/>
        <end position="73"/>
    </location>
</feature>
<dbReference type="SUPFAM" id="SSF55874">
    <property type="entry name" value="ATPase domain of HSP90 chaperone/DNA topoisomerase II/histidine kinase"/>
    <property type="match status" value="1"/>
</dbReference>
<dbReference type="SMART" id="SM00387">
    <property type="entry name" value="HATPase_c"/>
    <property type="match status" value="1"/>
</dbReference>
<keyword evidence="5" id="KW-0597">Phosphoprotein</keyword>
<evidence type="ECO:0000256" key="12">
    <source>
        <dbReference type="ARBA" id="ARBA00023012"/>
    </source>
</evidence>
<dbReference type="Gene3D" id="6.10.340.10">
    <property type="match status" value="1"/>
</dbReference>
<evidence type="ECO:0000256" key="10">
    <source>
        <dbReference type="ARBA" id="ARBA00022840"/>
    </source>
</evidence>
<keyword evidence="12" id="KW-0902">Two-component regulatory system</keyword>
<evidence type="ECO:0000256" key="15">
    <source>
        <dbReference type="SAM" id="Phobius"/>
    </source>
</evidence>
<keyword evidence="9 18" id="KW-0418">Kinase</keyword>
<evidence type="ECO:0000256" key="1">
    <source>
        <dbReference type="ARBA" id="ARBA00000085"/>
    </source>
</evidence>
<keyword evidence="13 15" id="KW-0472">Membrane</keyword>
<dbReference type="Gene3D" id="3.30.565.10">
    <property type="entry name" value="Histidine kinase-like ATPase, C-terminal domain"/>
    <property type="match status" value="1"/>
</dbReference>
<keyword evidence="4" id="KW-1003">Cell membrane</keyword>
<evidence type="ECO:0000259" key="17">
    <source>
        <dbReference type="PROSITE" id="PS50885"/>
    </source>
</evidence>
<evidence type="ECO:0000256" key="7">
    <source>
        <dbReference type="ARBA" id="ARBA00022692"/>
    </source>
</evidence>
<evidence type="ECO:0000256" key="4">
    <source>
        <dbReference type="ARBA" id="ARBA00022475"/>
    </source>
</evidence>
<dbReference type="InterPro" id="IPR005467">
    <property type="entry name" value="His_kinase_dom"/>
</dbReference>
<evidence type="ECO:0000256" key="13">
    <source>
        <dbReference type="ARBA" id="ARBA00023136"/>
    </source>
</evidence>
<accession>A0ABW0LJU2</accession>
<dbReference type="SMART" id="SM00304">
    <property type="entry name" value="HAMP"/>
    <property type="match status" value="1"/>
</dbReference>
<dbReference type="PROSITE" id="PS50109">
    <property type="entry name" value="HIS_KIN"/>
    <property type="match status" value="1"/>
</dbReference>
<dbReference type="SMART" id="SM00388">
    <property type="entry name" value="HisKA"/>
    <property type="match status" value="1"/>
</dbReference>
<keyword evidence="10" id="KW-0067">ATP-binding</keyword>
<evidence type="ECO:0000256" key="8">
    <source>
        <dbReference type="ARBA" id="ARBA00022741"/>
    </source>
</evidence>
<dbReference type="Proteomes" id="UP001596147">
    <property type="component" value="Unassembled WGS sequence"/>
</dbReference>
<dbReference type="CDD" id="cd00075">
    <property type="entry name" value="HATPase"/>
    <property type="match status" value="1"/>
</dbReference>
<dbReference type="EC" id="2.7.13.3" evidence="3"/>
<evidence type="ECO:0000313" key="18">
    <source>
        <dbReference type="EMBL" id="MFC5465172.1"/>
    </source>
</evidence>
<evidence type="ECO:0000256" key="2">
    <source>
        <dbReference type="ARBA" id="ARBA00004651"/>
    </source>
</evidence>
<dbReference type="CDD" id="cd06225">
    <property type="entry name" value="HAMP"/>
    <property type="match status" value="1"/>
</dbReference>
<comment type="caution">
    <text evidence="18">The sequence shown here is derived from an EMBL/GenBank/DDBJ whole genome shotgun (WGS) entry which is preliminary data.</text>
</comment>
<comment type="subcellular location">
    <subcellularLocation>
        <location evidence="2">Cell membrane</location>
        <topology evidence="2">Multi-pass membrane protein</topology>
    </subcellularLocation>
</comment>
<dbReference type="Gene3D" id="1.10.287.130">
    <property type="match status" value="1"/>
</dbReference>
<keyword evidence="6" id="KW-0808">Transferase</keyword>
<dbReference type="InterPro" id="IPR036890">
    <property type="entry name" value="HATPase_C_sf"/>
</dbReference>
<dbReference type="Pfam" id="PF02518">
    <property type="entry name" value="HATPase_c"/>
    <property type="match status" value="1"/>
</dbReference>
<keyword evidence="8" id="KW-0547">Nucleotide-binding</keyword>
<comment type="catalytic activity">
    <reaction evidence="1">
        <text>ATP + protein L-histidine = ADP + protein N-phospho-L-histidine.</text>
        <dbReference type="EC" id="2.7.13.3"/>
    </reaction>
</comment>
<dbReference type="CDD" id="cd00082">
    <property type="entry name" value="HisKA"/>
    <property type="match status" value="1"/>
</dbReference>
<reference evidence="19" key="1">
    <citation type="journal article" date="2019" name="Int. J. Syst. Evol. Microbiol.">
        <title>The Global Catalogue of Microorganisms (GCM) 10K type strain sequencing project: providing services to taxonomists for standard genome sequencing and annotation.</title>
        <authorList>
            <consortium name="The Broad Institute Genomics Platform"/>
            <consortium name="The Broad Institute Genome Sequencing Center for Infectious Disease"/>
            <person name="Wu L."/>
            <person name="Ma J."/>
        </authorList>
    </citation>
    <scope>NUCLEOTIDE SEQUENCE [LARGE SCALE GENOMIC DNA]</scope>
    <source>
        <strain evidence="19">CGMCC 1.12237</strain>
    </source>
</reference>
<dbReference type="PANTHER" id="PTHR45528">
    <property type="entry name" value="SENSOR HISTIDINE KINASE CPXA"/>
    <property type="match status" value="1"/>
</dbReference>
<keyword evidence="19" id="KW-1185">Reference proteome</keyword>
<keyword evidence="7 15" id="KW-0812">Transmembrane</keyword>